<reference evidence="3" key="1">
    <citation type="submission" date="2007-12" db="EMBL/GenBank/DDBJ databases">
        <title>Annotation of Entamoeba dispar SAW760.</title>
        <authorList>
            <person name="Lorenzi H."/>
            <person name="Inman J."/>
            <person name="Schobel S."/>
            <person name="Amedeo P."/>
            <person name="Caler E."/>
        </authorList>
    </citation>
    <scope>NUCLEOTIDE SEQUENCE [LARGE SCALE GENOMIC DNA]</scope>
    <source>
        <strain evidence="3">ATCC PRA-260 / SAW760</strain>
    </source>
</reference>
<gene>
    <name evidence="2" type="ORF">EDI_335120</name>
</gene>
<feature type="region of interest" description="Disordered" evidence="1">
    <location>
        <begin position="1"/>
        <end position="29"/>
    </location>
</feature>
<dbReference type="Proteomes" id="UP000008076">
    <property type="component" value="Unassembled WGS sequence"/>
</dbReference>
<dbReference type="KEGG" id="edi:EDI_335120"/>
<proteinExistence type="predicted"/>
<feature type="region of interest" description="Disordered" evidence="1">
    <location>
        <begin position="102"/>
        <end position="157"/>
    </location>
</feature>
<sequence>MEGKERELKNQQIKMEEEKPKKHSVDERKRRTVDWLGDRLVEKIDRDHYMCIICFKRMSRGYACCHCIEEHQDITDELKPYVVKAYTNGKKINDELMDMREEELEKEKRKQAEKIESEKNLPETETTIPGQPPVNKDGKTKKSKSTKMSPELKRRLEKLENEGKAKWEMKPKKEIEKQRTSEGKRVTSEISKIMASNGIPFAKSDAVWKIVTEVINSTTELGPQVLEKIRFSARTLKRRYDEAYLSQNKPTQLQLSNSNTSQLQETSSAQITQQMGIQPIVQERQMSETVVPPVS</sequence>
<organism evidence="3">
    <name type="scientific">Entamoeba dispar (strain ATCC PRA-260 / SAW760)</name>
    <dbReference type="NCBI Taxonomy" id="370354"/>
    <lineage>
        <taxon>Eukaryota</taxon>
        <taxon>Amoebozoa</taxon>
        <taxon>Evosea</taxon>
        <taxon>Archamoebae</taxon>
        <taxon>Mastigamoebida</taxon>
        <taxon>Entamoebidae</taxon>
        <taxon>Entamoeba</taxon>
    </lineage>
</organism>
<name>B0ESZ3_ENTDS</name>
<evidence type="ECO:0000313" key="3">
    <source>
        <dbReference type="Proteomes" id="UP000008076"/>
    </source>
</evidence>
<dbReference type="GeneID" id="5886388"/>
<dbReference type="VEuPathDB" id="AmoebaDB:EDI_335120"/>
<dbReference type="AlphaFoldDB" id="B0ESZ3"/>
<feature type="region of interest" description="Disordered" evidence="1">
    <location>
        <begin position="251"/>
        <end position="277"/>
    </location>
</feature>
<evidence type="ECO:0000313" key="2">
    <source>
        <dbReference type="EMBL" id="EDR22356.1"/>
    </source>
</evidence>
<dbReference type="OrthoDB" id="29524at2759"/>
<evidence type="ECO:0000256" key="1">
    <source>
        <dbReference type="SAM" id="MobiDB-lite"/>
    </source>
</evidence>
<dbReference type="EMBL" id="DS550750">
    <property type="protein sequence ID" value="EDR22356.1"/>
    <property type="molecule type" value="Genomic_DNA"/>
</dbReference>
<feature type="compositionally biased region" description="Polar residues" evidence="1">
    <location>
        <begin position="251"/>
        <end position="276"/>
    </location>
</feature>
<dbReference type="eggNOG" id="ENOG502R95M">
    <property type="taxonomic scope" value="Eukaryota"/>
</dbReference>
<feature type="compositionally biased region" description="Basic and acidic residues" evidence="1">
    <location>
        <begin position="102"/>
        <end position="122"/>
    </location>
</feature>
<accession>B0ESZ3</accession>
<protein>
    <submittedName>
        <fullName evidence="2">Uncharacterized protein</fullName>
    </submittedName>
</protein>
<dbReference type="OMA" id="AVWKIVT"/>
<keyword evidence="3" id="KW-1185">Reference proteome</keyword>
<dbReference type="RefSeq" id="XP_001741196.1">
    <property type="nucleotide sequence ID" value="XM_001741144.1"/>
</dbReference>